<evidence type="ECO:0000256" key="2">
    <source>
        <dbReference type="ARBA" id="ARBA00022679"/>
    </source>
</evidence>
<evidence type="ECO:0000256" key="5">
    <source>
        <dbReference type="ARBA" id="ARBA00022840"/>
    </source>
</evidence>
<dbReference type="Pfam" id="PF00069">
    <property type="entry name" value="Pkinase"/>
    <property type="match status" value="1"/>
</dbReference>
<accession>A0A023B5Y4</accession>
<dbReference type="InterPro" id="IPR050660">
    <property type="entry name" value="NEK_Ser/Thr_kinase"/>
</dbReference>
<reference evidence="7" key="1">
    <citation type="submission" date="2013-12" db="EMBL/GenBank/DDBJ databases">
        <authorList>
            <person name="Omoto C.K."/>
            <person name="Sibley D."/>
            <person name="Venepally P."/>
            <person name="Hadjithomas M."/>
            <person name="Karamycheva S."/>
            <person name="Brunk B."/>
            <person name="Roos D."/>
            <person name="Caler E."/>
            <person name="Lorenzi H."/>
        </authorList>
    </citation>
    <scope>NUCLEOTIDE SEQUENCE</scope>
</reference>
<proteinExistence type="predicted"/>
<dbReference type="Proteomes" id="UP000019763">
    <property type="component" value="Unassembled WGS sequence"/>
</dbReference>
<gene>
    <name evidence="7" type="ORF">GNI_086070</name>
</gene>
<organism evidence="7 8">
    <name type="scientific">Gregarina niphandrodes</name>
    <name type="common">Septate eugregarine</name>
    <dbReference type="NCBI Taxonomy" id="110365"/>
    <lineage>
        <taxon>Eukaryota</taxon>
        <taxon>Sar</taxon>
        <taxon>Alveolata</taxon>
        <taxon>Apicomplexa</taxon>
        <taxon>Conoidasida</taxon>
        <taxon>Gregarinasina</taxon>
        <taxon>Eugregarinorida</taxon>
        <taxon>Gregarinidae</taxon>
        <taxon>Gregarina</taxon>
    </lineage>
</organism>
<feature type="domain" description="Protein kinase" evidence="6">
    <location>
        <begin position="1"/>
        <end position="159"/>
    </location>
</feature>
<evidence type="ECO:0000256" key="4">
    <source>
        <dbReference type="ARBA" id="ARBA00022777"/>
    </source>
</evidence>
<dbReference type="RefSeq" id="XP_011130648.1">
    <property type="nucleotide sequence ID" value="XM_011132346.1"/>
</dbReference>
<dbReference type="SUPFAM" id="SSF56112">
    <property type="entry name" value="Protein kinase-like (PK-like)"/>
    <property type="match status" value="1"/>
</dbReference>
<dbReference type="EMBL" id="AFNH02000648">
    <property type="protein sequence ID" value="EZG64223.1"/>
    <property type="molecule type" value="Genomic_DNA"/>
</dbReference>
<dbReference type="GeneID" id="22913060"/>
<keyword evidence="3" id="KW-0547">Nucleotide-binding</keyword>
<evidence type="ECO:0000313" key="8">
    <source>
        <dbReference type="Proteomes" id="UP000019763"/>
    </source>
</evidence>
<evidence type="ECO:0000256" key="3">
    <source>
        <dbReference type="ARBA" id="ARBA00022741"/>
    </source>
</evidence>
<keyword evidence="2" id="KW-0808">Transferase</keyword>
<evidence type="ECO:0000313" key="7">
    <source>
        <dbReference type="EMBL" id="EZG64223.1"/>
    </source>
</evidence>
<dbReference type="GO" id="GO:0004674">
    <property type="term" value="F:protein serine/threonine kinase activity"/>
    <property type="evidence" value="ECO:0007669"/>
    <property type="project" value="UniProtKB-EC"/>
</dbReference>
<evidence type="ECO:0000256" key="1">
    <source>
        <dbReference type="ARBA" id="ARBA00012513"/>
    </source>
</evidence>
<keyword evidence="8" id="KW-1185">Reference proteome</keyword>
<dbReference type="EC" id="2.7.11.1" evidence="1"/>
<dbReference type="GO" id="GO:0005524">
    <property type="term" value="F:ATP binding"/>
    <property type="evidence" value="ECO:0007669"/>
    <property type="project" value="UniProtKB-KW"/>
</dbReference>
<protein>
    <recommendedName>
        <fullName evidence="1">non-specific serine/threonine protein kinase</fullName>
        <ecNumber evidence="1">2.7.11.1</ecNumber>
    </recommendedName>
</protein>
<keyword evidence="4" id="KW-0418">Kinase</keyword>
<comment type="caution">
    <text evidence="7">The sequence shown here is derived from an EMBL/GenBank/DDBJ whole genome shotgun (WGS) entry which is preliminary data.</text>
</comment>
<name>A0A023B5Y4_GRENI</name>
<evidence type="ECO:0000259" key="6">
    <source>
        <dbReference type="PROSITE" id="PS50011"/>
    </source>
</evidence>
<dbReference type="VEuPathDB" id="CryptoDB:GNI_086070"/>
<dbReference type="OrthoDB" id="4062651at2759"/>
<keyword evidence="5" id="KW-0067">ATP-binding</keyword>
<dbReference type="AlphaFoldDB" id="A0A023B5Y4"/>
<dbReference type="Gene3D" id="1.10.510.10">
    <property type="entry name" value="Transferase(Phosphotransferase) domain 1"/>
    <property type="match status" value="1"/>
</dbReference>
<dbReference type="InterPro" id="IPR011009">
    <property type="entry name" value="Kinase-like_dom_sf"/>
</dbReference>
<dbReference type="PANTHER" id="PTHR43671">
    <property type="entry name" value="SERINE/THREONINE-PROTEIN KINASE NEK"/>
    <property type="match status" value="1"/>
</dbReference>
<dbReference type="PANTHER" id="PTHR43671:SF13">
    <property type="entry name" value="SERINE_THREONINE-PROTEIN KINASE NEK2"/>
    <property type="match status" value="1"/>
</dbReference>
<dbReference type="PROSITE" id="PS50011">
    <property type="entry name" value="PROTEIN_KINASE_DOM"/>
    <property type="match status" value="1"/>
</dbReference>
<dbReference type="InterPro" id="IPR000719">
    <property type="entry name" value="Prot_kinase_dom"/>
</dbReference>
<sequence>MAVFRLNALYSSYDVVHGHIKPSNLYVSSNGGSLILGDFLPISYVYRLLENDVIDKVYMSPELFKMRKTDKLLTEDIVSKDVLHKHDLFCLGLSLYYICMKVAPDSKLHRSKQVHGETLLRFATERSELTHLVKQCLSWNPDERPHHANALSAAVSKMFNFSWLQG</sequence>